<comment type="caution">
    <text evidence="1">The sequence shown here is derived from an EMBL/GenBank/DDBJ whole genome shotgun (WGS) entry which is preliminary data.</text>
</comment>
<sequence>MNHLEDGWAWTDATFTEWRAAVDRRLEDVYAISIDDAGIDDALLRSHWEEKEAPFEFVSWFGNKYDLDPSQMFGHLSG</sequence>
<evidence type="ECO:0000313" key="2">
    <source>
        <dbReference type="Proteomes" id="UP000468531"/>
    </source>
</evidence>
<keyword evidence="2" id="KW-1185">Reference proteome</keyword>
<dbReference type="EMBL" id="VKHP01000106">
    <property type="protein sequence ID" value="NEU98811.1"/>
    <property type="molecule type" value="Genomic_DNA"/>
</dbReference>
<protein>
    <submittedName>
        <fullName evidence="1">Uncharacterized protein</fullName>
    </submittedName>
</protein>
<organism evidence="1 2">
    <name type="scientific">Bradyrhizobium uaiense</name>
    <dbReference type="NCBI Taxonomy" id="2594946"/>
    <lineage>
        <taxon>Bacteria</taxon>
        <taxon>Pseudomonadati</taxon>
        <taxon>Pseudomonadota</taxon>
        <taxon>Alphaproteobacteria</taxon>
        <taxon>Hyphomicrobiales</taxon>
        <taxon>Nitrobacteraceae</taxon>
        <taxon>Bradyrhizobium</taxon>
    </lineage>
</organism>
<dbReference type="AlphaFoldDB" id="A0A6P1BMI2"/>
<dbReference type="RefSeq" id="WP_163157476.1">
    <property type="nucleotide sequence ID" value="NZ_VKHP01000106.1"/>
</dbReference>
<proteinExistence type="predicted"/>
<accession>A0A6P1BMI2</accession>
<gene>
    <name evidence="1" type="ORF">FNJ47_24020</name>
</gene>
<name>A0A6P1BMI2_9BRAD</name>
<reference evidence="1 2" key="1">
    <citation type="journal article" date="2020" name="Arch. Microbiol.">
        <title>Bradyrhizobium uaiense sp. nov., a new highly efficient cowpea symbiont.</title>
        <authorList>
            <person name="Cabral Michel D."/>
            <person name="Azarias Guimaraes A."/>
            <person name="Martins da Costa E."/>
            <person name="Soares de Carvalho T."/>
            <person name="Balsanelli E."/>
            <person name="Willems A."/>
            <person name="Maltempi de Souza E."/>
            <person name="de Souza Moreira F.M."/>
        </authorList>
    </citation>
    <scope>NUCLEOTIDE SEQUENCE [LARGE SCALE GENOMIC DNA]</scope>
    <source>
        <strain evidence="1 2">UFLA 03-164</strain>
    </source>
</reference>
<evidence type="ECO:0000313" key="1">
    <source>
        <dbReference type="EMBL" id="NEU98811.1"/>
    </source>
</evidence>
<dbReference type="Proteomes" id="UP000468531">
    <property type="component" value="Unassembled WGS sequence"/>
</dbReference>